<keyword evidence="3" id="KW-1185">Reference proteome</keyword>
<evidence type="ECO:0008006" key="4">
    <source>
        <dbReference type="Google" id="ProtNLM"/>
    </source>
</evidence>
<evidence type="ECO:0000256" key="1">
    <source>
        <dbReference type="SAM" id="Phobius"/>
    </source>
</evidence>
<dbReference type="RefSeq" id="WP_041090910.1">
    <property type="nucleotide sequence ID" value="NZ_JXRP01000020.1"/>
</dbReference>
<evidence type="ECO:0000313" key="2">
    <source>
        <dbReference type="EMBL" id="KIL43955.1"/>
    </source>
</evidence>
<proteinExistence type="predicted"/>
<feature type="transmembrane region" description="Helical" evidence="1">
    <location>
        <begin position="54"/>
        <end position="71"/>
    </location>
</feature>
<dbReference type="InterPro" id="IPR024399">
    <property type="entry name" value="DUF2628"/>
</dbReference>
<feature type="transmembrane region" description="Helical" evidence="1">
    <location>
        <begin position="83"/>
        <end position="102"/>
    </location>
</feature>
<dbReference type="PATRIC" id="fig|889306.3.peg.3795"/>
<accession>A0A0C2R0X5</accession>
<protein>
    <recommendedName>
        <fullName evidence="4">DUF2628 domain-containing protein</fullName>
    </recommendedName>
</protein>
<dbReference type="EMBL" id="JXRP01000020">
    <property type="protein sequence ID" value="KIL43955.1"/>
    <property type="molecule type" value="Genomic_DNA"/>
</dbReference>
<keyword evidence="1" id="KW-0472">Membrane</keyword>
<dbReference type="Pfam" id="PF10947">
    <property type="entry name" value="DUF2628"/>
    <property type="match status" value="1"/>
</dbReference>
<dbReference type="OrthoDB" id="6691119at2"/>
<evidence type="ECO:0000313" key="3">
    <source>
        <dbReference type="Proteomes" id="UP000031938"/>
    </source>
</evidence>
<comment type="caution">
    <text evidence="2">The sequence shown here is derived from an EMBL/GenBank/DDBJ whole genome shotgun (WGS) entry which is preliminary data.</text>
</comment>
<name>A0A0C2R0X5_9BACL</name>
<dbReference type="Proteomes" id="UP000031938">
    <property type="component" value="Unassembled WGS sequence"/>
</dbReference>
<dbReference type="STRING" id="889306.KP78_37790"/>
<reference evidence="2 3" key="1">
    <citation type="submission" date="2015-01" db="EMBL/GenBank/DDBJ databases">
        <title>Genome sequencing of Jeotgalibacillus soli.</title>
        <authorList>
            <person name="Goh K.M."/>
            <person name="Chan K.-G."/>
            <person name="Yaakop A.S."/>
            <person name="Ee R."/>
            <person name="Gan H.M."/>
            <person name="Chan C.S."/>
        </authorList>
    </citation>
    <scope>NUCLEOTIDE SEQUENCE [LARGE SCALE GENOMIC DNA]</scope>
    <source>
        <strain evidence="2 3">P9</strain>
    </source>
</reference>
<sequence length="233" mass="26423">MLDHQLKAFVTKNQHYYLPKSKRTEPYGRKSVFNLTAFFLTIYWLAYRRMYAQAFIVFGITVIPITILTSINAPQWLVTIESLLVSLSIAIVYGVLGNRFYYNHAKKKIERLNIQADHLSSDDEAAIAGSGGTSAAGVVAMAGLAFIYLIVVTVLTIFSFFNSIGSIEFGEDVNNRGDLAVQERFEQEEPFFYGADFAEFVENDFVQNSVIYVVTGEEVMFWEEYIEEDSGYL</sequence>
<keyword evidence="1" id="KW-0812">Transmembrane</keyword>
<dbReference type="AlphaFoldDB" id="A0A0C2R0X5"/>
<keyword evidence="1" id="KW-1133">Transmembrane helix</keyword>
<feature type="transmembrane region" description="Helical" evidence="1">
    <location>
        <begin position="31"/>
        <end position="47"/>
    </location>
</feature>
<organism evidence="2 3">
    <name type="scientific">Jeotgalibacillus soli</name>
    <dbReference type="NCBI Taxonomy" id="889306"/>
    <lineage>
        <taxon>Bacteria</taxon>
        <taxon>Bacillati</taxon>
        <taxon>Bacillota</taxon>
        <taxon>Bacilli</taxon>
        <taxon>Bacillales</taxon>
        <taxon>Caryophanaceae</taxon>
        <taxon>Jeotgalibacillus</taxon>
    </lineage>
</organism>
<feature type="transmembrane region" description="Helical" evidence="1">
    <location>
        <begin position="138"/>
        <end position="161"/>
    </location>
</feature>
<gene>
    <name evidence="2" type="ORF">KP78_37790</name>
</gene>